<feature type="transmembrane region" description="Helical" evidence="1">
    <location>
        <begin position="61"/>
        <end position="88"/>
    </location>
</feature>
<feature type="transmembrane region" description="Helical" evidence="1">
    <location>
        <begin position="100"/>
        <end position="119"/>
    </location>
</feature>
<dbReference type="Proteomes" id="UP000318943">
    <property type="component" value="Unassembled WGS sequence"/>
</dbReference>
<keyword evidence="1" id="KW-0472">Membrane</keyword>
<feature type="transmembrane region" description="Helical" evidence="1">
    <location>
        <begin position="125"/>
        <end position="142"/>
    </location>
</feature>
<name>A0ABY3EK23_9BURK</name>
<evidence type="ECO:0000256" key="1">
    <source>
        <dbReference type="SAM" id="Phobius"/>
    </source>
</evidence>
<dbReference type="PANTHER" id="PTHR37314:SF4">
    <property type="entry name" value="UPF0700 TRANSMEMBRANE PROTEIN YOAK"/>
    <property type="match status" value="1"/>
</dbReference>
<accession>A0ABY3EK23</accession>
<gene>
    <name evidence="2" type="ORF">FGG12_18800</name>
</gene>
<reference evidence="2 3" key="1">
    <citation type="submission" date="2019-05" db="EMBL/GenBank/DDBJ databases">
        <title>Whole genome sequence analysis of Cupriavidus campinensis S14E4C strain.</title>
        <authorList>
            <person name="Abbaszade G."/>
            <person name="Szabo A."/>
            <person name="Toumi M."/>
            <person name="Toth E."/>
        </authorList>
    </citation>
    <scope>NUCLEOTIDE SEQUENCE [LARGE SCALE GENOMIC DNA]</scope>
    <source>
        <strain evidence="2 3">S14E4C</strain>
    </source>
</reference>
<dbReference type="Pfam" id="PF06912">
    <property type="entry name" value="DUF1275"/>
    <property type="match status" value="1"/>
</dbReference>
<feature type="transmembrane region" description="Helical" evidence="1">
    <location>
        <begin position="21"/>
        <end position="41"/>
    </location>
</feature>
<dbReference type="InterPro" id="IPR010699">
    <property type="entry name" value="DUF1275"/>
</dbReference>
<comment type="caution">
    <text evidence="2">The sequence shown here is derived from an EMBL/GenBank/DDBJ whole genome shotgun (WGS) entry which is preliminary data.</text>
</comment>
<evidence type="ECO:0000313" key="2">
    <source>
        <dbReference type="EMBL" id="TSP11275.1"/>
    </source>
</evidence>
<keyword evidence="1" id="KW-1133">Transmembrane helix</keyword>
<dbReference type="EMBL" id="VCIZ01000011">
    <property type="protein sequence ID" value="TSP11275.1"/>
    <property type="molecule type" value="Genomic_DNA"/>
</dbReference>
<organism evidence="2 3">
    <name type="scientific">Cupriavidus campinensis</name>
    <dbReference type="NCBI Taxonomy" id="151783"/>
    <lineage>
        <taxon>Bacteria</taxon>
        <taxon>Pseudomonadati</taxon>
        <taxon>Pseudomonadota</taxon>
        <taxon>Betaproteobacteria</taxon>
        <taxon>Burkholderiales</taxon>
        <taxon>Burkholderiaceae</taxon>
        <taxon>Cupriavidus</taxon>
    </lineage>
</organism>
<evidence type="ECO:0000313" key="3">
    <source>
        <dbReference type="Proteomes" id="UP000318943"/>
    </source>
</evidence>
<keyword evidence="3" id="KW-1185">Reference proteome</keyword>
<feature type="transmembrane region" description="Helical" evidence="1">
    <location>
        <begin position="226"/>
        <end position="252"/>
    </location>
</feature>
<protein>
    <submittedName>
        <fullName evidence="2">DUF1275 domain-containing protein</fullName>
    </submittedName>
</protein>
<sequence>MPITYLRSLTARQRTAHANRQLAGFLCFVAGAANAGGFLAVKQYTSHMSGIVSAMADDLVLGNIALLLQGLGAFLSFLLGAACSAITINWARRNSLRSEYALPLVLEAGLLLCFGLMGAQLGLKQWLFVPATVMLLCFMMGLQNAMITKVSNAEIRTTHVTGMVTDIGIELGKLCYWNWAPPLGNRRPVTANHTKLRMLSLLVGLFFGGGVVGALAFNGIGYTATIPLAALLLLVALVPVLDDVLPRLFLLLRARRLARRSRRWGRRR</sequence>
<dbReference type="PANTHER" id="PTHR37314">
    <property type="entry name" value="SLR0142 PROTEIN"/>
    <property type="match status" value="1"/>
</dbReference>
<keyword evidence="1" id="KW-0812">Transmembrane</keyword>
<feature type="transmembrane region" description="Helical" evidence="1">
    <location>
        <begin position="196"/>
        <end position="220"/>
    </location>
</feature>
<proteinExistence type="predicted"/>